<feature type="domain" description="Integrase catalytic" evidence="1">
    <location>
        <begin position="26"/>
        <end position="103"/>
    </location>
</feature>
<dbReference type="InterPro" id="IPR001584">
    <property type="entry name" value="Integrase_cat-core"/>
</dbReference>
<accession>A0AAV3RBX6</accession>
<name>A0AAV3RBX6_LITER</name>
<dbReference type="Gene3D" id="3.30.420.10">
    <property type="entry name" value="Ribonuclease H-like superfamily/Ribonuclease H"/>
    <property type="match status" value="1"/>
</dbReference>
<evidence type="ECO:0000313" key="2">
    <source>
        <dbReference type="EMBL" id="GAA0173899.1"/>
    </source>
</evidence>
<dbReference type="AlphaFoldDB" id="A0AAV3RBX6"/>
<dbReference type="GO" id="GO:0015074">
    <property type="term" value="P:DNA integration"/>
    <property type="evidence" value="ECO:0007669"/>
    <property type="project" value="InterPro"/>
</dbReference>
<dbReference type="SUPFAM" id="SSF53098">
    <property type="entry name" value="Ribonuclease H-like"/>
    <property type="match status" value="1"/>
</dbReference>
<comment type="caution">
    <text evidence="2">The sequence shown here is derived from an EMBL/GenBank/DDBJ whole genome shotgun (WGS) entry which is preliminary data.</text>
</comment>
<sequence length="103" mass="11811">MHNPANHANCTQISYMNCKNRLHPTRASWPFDAWGLDMVGLMPKLSEGHVYILAATDYFSKWAEAVPLLSGKKEEVADFIKSYLIYRYRVPRCIITDNGKSFV</sequence>
<dbReference type="PROSITE" id="PS50994">
    <property type="entry name" value="INTEGRASE"/>
    <property type="match status" value="1"/>
</dbReference>
<reference evidence="2 3" key="1">
    <citation type="submission" date="2024-01" db="EMBL/GenBank/DDBJ databases">
        <title>The complete chloroplast genome sequence of Lithospermum erythrorhizon: insights into the phylogenetic relationship among Boraginaceae species and the maternal lineages of purple gromwells.</title>
        <authorList>
            <person name="Okada T."/>
            <person name="Watanabe K."/>
        </authorList>
    </citation>
    <scope>NUCLEOTIDE SEQUENCE [LARGE SCALE GENOMIC DNA]</scope>
</reference>
<protein>
    <recommendedName>
        <fullName evidence="1">Integrase catalytic domain-containing protein</fullName>
    </recommendedName>
</protein>
<organism evidence="2 3">
    <name type="scientific">Lithospermum erythrorhizon</name>
    <name type="common">Purple gromwell</name>
    <name type="synonym">Lithospermum officinale var. erythrorhizon</name>
    <dbReference type="NCBI Taxonomy" id="34254"/>
    <lineage>
        <taxon>Eukaryota</taxon>
        <taxon>Viridiplantae</taxon>
        <taxon>Streptophyta</taxon>
        <taxon>Embryophyta</taxon>
        <taxon>Tracheophyta</taxon>
        <taxon>Spermatophyta</taxon>
        <taxon>Magnoliopsida</taxon>
        <taxon>eudicotyledons</taxon>
        <taxon>Gunneridae</taxon>
        <taxon>Pentapetalae</taxon>
        <taxon>asterids</taxon>
        <taxon>lamiids</taxon>
        <taxon>Boraginales</taxon>
        <taxon>Boraginaceae</taxon>
        <taxon>Boraginoideae</taxon>
        <taxon>Lithospermeae</taxon>
        <taxon>Lithospermum</taxon>
    </lineage>
</organism>
<dbReference type="InterPro" id="IPR012337">
    <property type="entry name" value="RNaseH-like_sf"/>
</dbReference>
<gene>
    <name evidence="2" type="ORF">LIER_27406</name>
</gene>
<proteinExistence type="predicted"/>
<dbReference type="InterPro" id="IPR052160">
    <property type="entry name" value="Gypsy_RT_Integrase-like"/>
</dbReference>
<dbReference type="Proteomes" id="UP001454036">
    <property type="component" value="Unassembled WGS sequence"/>
</dbReference>
<dbReference type="EMBL" id="BAABME010008815">
    <property type="protein sequence ID" value="GAA0173899.1"/>
    <property type="molecule type" value="Genomic_DNA"/>
</dbReference>
<dbReference type="PANTHER" id="PTHR47266">
    <property type="entry name" value="ENDONUCLEASE-RELATED"/>
    <property type="match status" value="1"/>
</dbReference>
<dbReference type="GO" id="GO:0003676">
    <property type="term" value="F:nucleic acid binding"/>
    <property type="evidence" value="ECO:0007669"/>
    <property type="project" value="InterPro"/>
</dbReference>
<evidence type="ECO:0000259" key="1">
    <source>
        <dbReference type="PROSITE" id="PS50994"/>
    </source>
</evidence>
<keyword evidence="3" id="KW-1185">Reference proteome</keyword>
<dbReference type="InterPro" id="IPR036397">
    <property type="entry name" value="RNaseH_sf"/>
</dbReference>
<evidence type="ECO:0000313" key="3">
    <source>
        <dbReference type="Proteomes" id="UP001454036"/>
    </source>
</evidence>